<gene>
    <name evidence="3" type="ORF">AN964_23070</name>
</gene>
<dbReference type="NCBIfam" id="NF005559">
    <property type="entry name" value="PRK07231.1"/>
    <property type="match status" value="1"/>
</dbReference>
<accession>A0A0Q3T944</accession>
<dbReference type="PATRIC" id="fig|157838.3.peg.5067"/>
<dbReference type="Gene3D" id="3.40.50.720">
    <property type="entry name" value="NAD(P)-binding Rossmann-like Domain"/>
    <property type="match status" value="1"/>
</dbReference>
<dbReference type="PRINTS" id="PR00080">
    <property type="entry name" value="SDRFAMILY"/>
</dbReference>
<dbReference type="CDD" id="cd05233">
    <property type="entry name" value="SDR_c"/>
    <property type="match status" value="1"/>
</dbReference>
<dbReference type="EMBL" id="LJJC01000015">
    <property type="protein sequence ID" value="KQL50542.1"/>
    <property type="molecule type" value="Genomic_DNA"/>
</dbReference>
<proteinExistence type="inferred from homology"/>
<dbReference type="InterPro" id="IPR020904">
    <property type="entry name" value="Sc_DH/Rdtase_CS"/>
</dbReference>
<dbReference type="Pfam" id="PF13561">
    <property type="entry name" value="adh_short_C2"/>
    <property type="match status" value="1"/>
</dbReference>
<sequence length="254" mass="27175">MRLKNKVAIVTGSARGIGEAMVRDFVNEGASVIISDILEKEGQALASELQNEGHNVYFFKTDVSSEQNVKELVAFTVEKFGKINILCNNAAINIPGSVTELTEDIWDRTMDVNVKSQFLVSKHVIPIMQQSGGGSIINTASANSFVAEPRLSAYVSSKGAILMLTRAMALDYAKDNIRVNCICPGWVDTTFNDAHADLFGGREAILKDIDSIQPIGRPIEPIEIAKVATFLASDDSSALTGSPIIADGGITAGV</sequence>
<dbReference type="PRINTS" id="PR00081">
    <property type="entry name" value="GDHRDH"/>
</dbReference>
<comment type="similarity">
    <text evidence="1">Belongs to the short-chain dehydrogenases/reductases (SDR) family.</text>
</comment>
<evidence type="ECO:0000256" key="1">
    <source>
        <dbReference type="ARBA" id="ARBA00006484"/>
    </source>
</evidence>
<dbReference type="InterPro" id="IPR036291">
    <property type="entry name" value="NAD(P)-bd_dom_sf"/>
</dbReference>
<evidence type="ECO:0000313" key="4">
    <source>
        <dbReference type="Proteomes" id="UP000051888"/>
    </source>
</evidence>
<dbReference type="Proteomes" id="UP000051888">
    <property type="component" value="Unassembled WGS sequence"/>
</dbReference>
<dbReference type="SUPFAM" id="SSF51735">
    <property type="entry name" value="NAD(P)-binding Rossmann-fold domains"/>
    <property type="match status" value="1"/>
</dbReference>
<comment type="caution">
    <text evidence="3">The sequence shown here is derived from an EMBL/GenBank/DDBJ whole genome shotgun (WGS) entry which is preliminary data.</text>
</comment>
<dbReference type="STRING" id="157838.AN964_23070"/>
<dbReference type="AlphaFoldDB" id="A0A0Q3T944"/>
<protein>
    <submittedName>
        <fullName evidence="3">Short-chain dehydrogenase</fullName>
    </submittedName>
</protein>
<dbReference type="PANTHER" id="PTHR24321:SF8">
    <property type="entry name" value="ESTRADIOL 17-BETA-DEHYDROGENASE 8-RELATED"/>
    <property type="match status" value="1"/>
</dbReference>
<dbReference type="FunFam" id="3.40.50.720:FF:000084">
    <property type="entry name" value="Short-chain dehydrogenase reductase"/>
    <property type="match status" value="1"/>
</dbReference>
<evidence type="ECO:0000313" key="3">
    <source>
        <dbReference type="EMBL" id="KQL50542.1"/>
    </source>
</evidence>
<dbReference type="RefSeq" id="WP_055742153.1">
    <property type="nucleotide sequence ID" value="NZ_JAAIWL010000002.1"/>
</dbReference>
<dbReference type="GO" id="GO:0008206">
    <property type="term" value="P:bile acid metabolic process"/>
    <property type="evidence" value="ECO:0007669"/>
    <property type="project" value="UniProtKB-ARBA"/>
</dbReference>
<dbReference type="GO" id="GO:0016491">
    <property type="term" value="F:oxidoreductase activity"/>
    <property type="evidence" value="ECO:0007669"/>
    <property type="project" value="UniProtKB-KW"/>
</dbReference>
<name>A0A0Q3T944_9BACI</name>
<organism evidence="3 4">
    <name type="scientific">Heyndrickxia shackletonii</name>
    <dbReference type="NCBI Taxonomy" id="157838"/>
    <lineage>
        <taxon>Bacteria</taxon>
        <taxon>Bacillati</taxon>
        <taxon>Bacillota</taxon>
        <taxon>Bacilli</taxon>
        <taxon>Bacillales</taxon>
        <taxon>Bacillaceae</taxon>
        <taxon>Heyndrickxia</taxon>
    </lineage>
</organism>
<keyword evidence="4" id="KW-1185">Reference proteome</keyword>
<reference evidence="3 4" key="1">
    <citation type="submission" date="2015-09" db="EMBL/GenBank/DDBJ databases">
        <title>Genome sequencing project for genomic taxonomy and phylogenomics of Bacillus-like bacteria.</title>
        <authorList>
            <person name="Liu B."/>
            <person name="Wang J."/>
            <person name="Zhu Y."/>
            <person name="Liu G."/>
            <person name="Chen Q."/>
            <person name="Chen Z."/>
            <person name="Lan J."/>
            <person name="Che J."/>
            <person name="Ge C."/>
            <person name="Shi H."/>
            <person name="Pan Z."/>
            <person name="Liu X."/>
        </authorList>
    </citation>
    <scope>NUCLEOTIDE SEQUENCE [LARGE SCALE GENOMIC DNA]</scope>
    <source>
        <strain evidence="3 4">LMG 18435</strain>
    </source>
</reference>
<dbReference type="PANTHER" id="PTHR24321">
    <property type="entry name" value="DEHYDROGENASES, SHORT CHAIN"/>
    <property type="match status" value="1"/>
</dbReference>
<keyword evidence="2" id="KW-0560">Oxidoreductase</keyword>
<evidence type="ECO:0000256" key="2">
    <source>
        <dbReference type="ARBA" id="ARBA00023002"/>
    </source>
</evidence>
<dbReference type="PROSITE" id="PS00061">
    <property type="entry name" value="ADH_SHORT"/>
    <property type="match status" value="1"/>
</dbReference>
<dbReference type="OrthoDB" id="9803333at2"/>
<dbReference type="InterPro" id="IPR002347">
    <property type="entry name" value="SDR_fam"/>
</dbReference>